<dbReference type="Pfam" id="PF01991">
    <property type="entry name" value="vATP-synt_E"/>
    <property type="match status" value="1"/>
</dbReference>
<dbReference type="RefSeq" id="WP_093728863.1">
    <property type="nucleotide sequence ID" value="NZ_FMYW01000001.1"/>
</dbReference>
<dbReference type="AlphaFoldDB" id="A0A1G6HLN6"/>
<dbReference type="InterPro" id="IPR038495">
    <property type="entry name" value="ATPase_E_C"/>
</dbReference>
<keyword evidence="4" id="KW-0175">Coiled coil</keyword>
<dbReference type="EMBL" id="FMYW01000001">
    <property type="protein sequence ID" value="SDB95104.1"/>
    <property type="molecule type" value="Genomic_DNA"/>
</dbReference>
<dbReference type="Gene3D" id="3.30.2320.30">
    <property type="entry name" value="ATP synthase, E subunit, C-terminal"/>
    <property type="match status" value="1"/>
</dbReference>
<reference evidence="6" key="1">
    <citation type="submission" date="2016-10" db="EMBL/GenBank/DDBJ databases">
        <authorList>
            <person name="Varghese N."/>
            <person name="Submissions S."/>
        </authorList>
    </citation>
    <scope>NUCLEOTIDE SEQUENCE [LARGE SCALE GENOMIC DNA]</scope>
    <source>
        <strain evidence="6">DSM 11005</strain>
    </source>
</reference>
<dbReference type="GO" id="GO:0046961">
    <property type="term" value="F:proton-transporting ATPase activity, rotational mechanism"/>
    <property type="evidence" value="ECO:0007669"/>
    <property type="project" value="InterPro"/>
</dbReference>
<comment type="similarity">
    <text evidence="1">Belongs to the V-ATPase E subunit family.</text>
</comment>
<gene>
    <name evidence="5" type="ORF">SAMN04487864_10172</name>
</gene>
<protein>
    <submittedName>
        <fullName evidence="5">V/A-type H+-transporting ATPase subunit E</fullName>
    </submittedName>
</protein>
<sequence length="202" mass="21850">MAANKIILKIEEDGAREAAEIVDAAKKKAAASTEKIKAAAKVKIDEINAQAAADADEAARRQTLIAELEARKNALDSKRQVLEEAFAKAEETINAMPDYKWEQFITSIVVKSAETGTEKICVPAADRAKYEGGFLARLNEALVKAGKQGKLTLSDEAAKFSGGILLQGKTSDFDGSFATIMRDVRTRIEKEVADMLFAAEVK</sequence>
<keyword evidence="3" id="KW-0406">Ion transport</keyword>
<feature type="coiled-coil region" evidence="4">
    <location>
        <begin position="65"/>
        <end position="92"/>
    </location>
</feature>
<evidence type="ECO:0000313" key="5">
    <source>
        <dbReference type="EMBL" id="SDB95104.1"/>
    </source>
</evidence>
<evidence type="ECO:0000256" key="4">
    <source>
        <dbReference type="SAM" id="Coils"/>
    </source>
</evidence>
<dbReference type="SUPFAM" id="SSF160527">
    <property type="entry name" value="V-type ATPase subunit E-like"/>
    <property type="match status" value="1"/>
</dbReference>
<organism evidence="5 6">
    <name type="scientific">Succiniclasticum ruminis</name>
    <dbReference type="NCBI Taxonomy" id="40841"/>
    <lineage>
        <taxon>Bacteria</taxon>
        <taxon>Bacillati</taxon>
        <taxon>Bacillota</taxon>
        <taxon>Negativicutes</taxon>
        <taxon>Acidaminococcales</taxon>
        <taxon>Acidaminococcaceae</taxon>
        <taxon>Succiniclasticum</taxon>
    </lineage>
</organism>
<evidence type="ECO:0000256" key="3">
    <source>
        <dbReference type="ARBA" id="ARBA00023065"/>
    </source>
</evidence>
<keyword evidence="6" id="KW-1185">Reference proteome</keyword>
<name>A0A1G6HLN6_9FIRM</name>
<dbReference type="Proteomes" id="UP000198943">
    <property type="component" value="Unassembled WGS sequence"/>
</dbReference>
<evidence type="ECO:0000256" key="1">
    <source>
        <dbReference type="ARBA" id="ARBA00005901"/>
    </source>
</evidence>
<evidence type="ECO:0000256" key="2">
    <source>
        <dbReference type="ARBA" id="ARBA00022448"/>
    </source>
</evidence>
<dbReference type="GO" id="GO:0033178">
    <property type="term" value="C:proton-transporting two-sector ATPase complex, catalytic domain"/>
    <property type="evidence" value="ECO:0007669"/>
    <property type="project" value="InterPro"/>
</dbReference>
<dbReference type="InterPro" id="IPR002842">
    <property type="entry name" value="ATPase_V1_Esu"/>
</dbReference>
<proteinExistence type="inferred from homology"/>
<evidence type="ECO:0000313" key="6">
    <source>
        <dbReference type="Proteomes" id="UP000198943"/>
    </source>
</evidence>
<accession>A0A1G6HLN6</accession>
<keyword evidence="2" id="KW-0813">Transport</keyword>
<dbReference type="OrthoDB" id="1734087at2"/>